<evidence type="ECO:0000313" key="3">
    <source>
        <dbReference type="EMBL" id="PYY29580.1"/>
    </source>
</evidence>
<dbReference type="InterPro" id="IPR011990">
    <property type="entry name" value="TPR-like_helical_dom_sf"/>
</dbReference>
<dbReference type="EMBL" id="PRLG01000018">
    <property type="protein sequence ID" value="PYY29580.1"/>
    <property type="molecule type" value="Genomic_DNA"/>
</dbReference>
<keyword evidence="3" id="KW-0808">Transferase</keyword>
<dbReference type="SMART" id="SM00028">
    <property type="entry name" value="TPR"/>
    <property type="match status" value="5"/>
</dbReference>
<feature type="repeat" description="TPR" evidence="1">
    <location>
        <begin position="194"/>
        <end position="227"/>
    </location>
</feature>
<dbReference type="Gene3D" id="3.90.550.10">
    <property type="entry name" value="Spore Coat Polysaccharide Biosynthesis Protein SpsA, Chain A"/>
    <property type="match status" value="1"/>
</dbReference>
<name>A0A2W0CAA2_9BACL</name>
<dbReference type="PANTHER" id="PTHR43630">
    <property type="entry name" value="POLY-BETA-1,6-N-ACETYL-D-GLUCOSAMINE SYNTHASE"/>
    <property type="match status" value="1"/>
</dbReference>
<keyword evidence="1" id="KW-0802">TPR repeat</keyword>
<dbReference type="InterPro" id="IPR019734">
    <property type="entry name" value="TPR_rpt"/>
</dbReference>
<dbReference type="Gene3D" id="1.25.40.10">
    <property type="entry name" value="Tetratricopeptide repeat domain"/>
    <property type="match status" value="1"/>
</dbReference>
<organism evidence="3 4">
    <name type="scientific">Paenibacillus illinoisensis</name>
    <dbReference type="NCBI Taxonomy" id="59845"/>
    <lineage>
        <taxon>Bacteria</taxon>
        <taxon>Bacillati</taxon>
        <taxon>Bacillota</taxon>
        <taxon>Bacilli</taxon>
        <taxon>Bacillales</taxon>
        <taxon>Paenibacillaceae</taxon>
        <taxon>Paenibacillus</taxon>
    </lineage>
</organism>
<dbReference type="SUPFAM" id="SSF48452">
    <property type="entry name" value="TPR-like"/>
    <property type="match status" value="1"/>
</dbReference>
<evidence type="ECO:0000256" key="1">
    <source>
        <dbReference type="PROSITE-ProRule" id="PRU00339"/>
    </source>
</evidence>
<dbReference type="Proteomes" id="UP000247459">
    <property type="component" value="Unassembled WGS sequence"/>
</dbReference>
<dbReference type="SUPFAM" id="SSF53448">
    <property type="entry name" value="Nucleotide-diphospho-sugar transferases"/>
    <property type="match status" value="1"/>
</dbReference>
<sequence length="629" mass="73485">MRNQTISLCMIVKDEERSLKRCLNSVKDVVDEIIIVDTGSKDKTKEIAREFTSNIYDFEWTNNFADARNYAIGQANCDYILSLDADEYFADESKYFLNEKLNASHYFLRIRNFVRTGIVDTHSFARLFKKNVGYKYQGAIHEQINFWDYPHLKGEQLLVNINHDGYTKEIVKSKNKNVRNMSIVEEELKQSPSAFGYFNLGTQFRVIGNHEKAIDAFQRSFSLNPNTTFTPKLIVLLIQSLSDLERYSEALKIGKDASLLYPEYTDIYYEVGVQYKKLHYWKDAEAVFLRCLELGEVDELLLSSLEGVGSYLSHAHLAEIYMHLGLRKQAQSHISKSLFLNKMHLATLRIYLEVFLGSSPEDLLSNLQTIYSFESLEETKLIMQALYFLRSTVFPLLLTKIDRDMSIELEAWIAQVQGDDSTAKKLWDSCDKISDDSRRNLLFTAIVTEDPLFFKQFEHEFNLRSKDKSLLMKIINRETINETDISQDVRNYFEDFCYDILMQRRYEVVEYLMTKVHVPILRLQLAEMLYKFQFNELALECVIEESENSVDKSQVYLLVGDILKSLKMYGDSYEFYLKATSRIKNFEVLYKIYDLAVLADDEKIQREYINQLNKLTPISEWARKVGIAN</sequence>
<reference evidence="3 4" key="1">
    <citation type="submission" date="2018-01" db="EMBL/GenBank/DDBJ databases">
        <title>Genome sequence of the PGP bacterium Paenibacillus illinoisensis E3.</title>
        <authorList>
            <person name="Rolli E."/>
            <person name="Marasco R."/>
            <person name="Bessem C."/>
            <person name="Michoud G."/>
            <person name="Gaiarsa S."/>
            <person name="Borin S."/>
            <person name="Daffonchio D."/>
        </authorList>
    </citation>
    <scope>NUCLEOTIDE SEQUENCE [LARGE SCALE GENOMIC DNA]</scope>
    <source>
        <strain evidence="3 4">E3</strain>
    </source>
</reference>
<protein>
    <submittedName>
        <fullName evidence="3">Family 2 glycosyl transferase</fullName>
        <ecNumber evidence="3">2.4.1.214</ecNumber>
    </submittedName>
</protein>
<evidence type="ECO:0000259" key="2">
    <source>
        <dbReference type="Pfam" id="PF00535"/>
    </source>
</evidence>
<dbReference type="Pfam" id="PF00535">
    <property type="entry name" value="Glycos_transf_2"/>
    <property type="match status" value="1"/>
</dbReference>
<dbReference type="EC" id="2.4.1.214" evidence="3"/>
<feature type="domain" description="Glycosyltransferase 2-like" evidence="2">
    <location>
        <begin position="7"/>
        <end position="94"/>
    </location>
</feature>
<keyword evidence="3" id="KW-0328">Glycosyltransferase</keyword>
<evidence type="ECO:0000313" key="4">
    <source>
        <dbReference type="Proteomes" id="UP000247459"/>
    </source>
</evidence>
<proteinExistence type="predicted"/>
<dbReference type="AlphaFoldDB" id="A0A2W0CAA2"/>
<dbReference type="PROSITE" id="PS50005">
    <property type="entry name" value="TPR"/>
    <property type="match status" value="1"/>
</dbReference>
<comment type="caution">
    <text evidence="3">The sequence shown here is derived from an EMBL/GenBank/DDBJ whole genome shotgun (WGS) entry which is preliminary data.</text>
</comment>
<dbReference type="CDD" id="cd02511">
    <property type="entry name" value="Beta4Glucosyltransferase"/>
    <property type="match status" value="1"/>
</dbReference>
<dbReference type="GO" id="GO:0018392">
    <property type="term" value="F:glycoprotein 3-alpha-L-fucosyltransferase activity"/>
    <property type="evidence" value="ECO:0007669"/>
    <property type="project" value="UniProtKB-EC"/>
</dbReference>
<accession>A0A2W0CAA2</accession>
<dbReference type="InterPro" id="IPR001173">
    <property type="entry name" value="Glyco_trans_2-like"/>
</dbReference>
<dbReference type="InterPro" id="IPR029044">
    <property type="entry name" value="Nucleotide-diphossugar_trans"/>
</dbReference>
<dbReference type="PANTHER" id="PTHR43630:SF2">
    <property type="entry name" value="GLYCOSYLTRANSFERASE"/>
    <property type="match status" value="1"/>
</dbReference>
<dbReference type="PROSITE" id="PS50293">
    <property type="entry name" value="TPR_REGION"/>
    <property type="match status" value="1"/>
</dbReference>
<gene>
    <name evidence="3" type="ORF">PIL02S_02545</name>
</gene>